<dbReference type="AlphaFoldDB" id="A0A2T7UMM8"/>
<comment type="caution">
    <text evidence="2">The sequence shown here is derived from an EMBL/GenBank/DDBJ whole genome shotgun (WGS) entry which is preliminary data.</text>
</comment>
<protein>
    <submittedName>
        <fullName evidence="2">Uncharacterized protein</fullName>
    </submittedName>
</protein>
<keyword evidence="1" id="KW-0812">Transmembrane</keyword>
<keyword evidence="1" id="KW-0472">Membrane</keyword>
<accession>A0A2T7UMM8</accession>
<dbReference type="RefSeq" id="WP_107754662.1">
    <property type="nucleotide sequence ID" value="NZ_QBKF01000015.1"/>
</dbReference>
<dbReference type="EMBL" id="QDDR01000011">
    <property type="protein sequence ID" value="PVE45960.1"/>
    <property type="molecule type" value="Genomic_DNA"/>
</dbReference>
<evidence type="ECO:0000256" key="1">
    <source>
        <dbReference type="SAM" id="Phobius"/>
    </source>
</evidence>
<evidence type="ECO:0000313" key="2">
    <source>
        <dbReference type="EMBL" id="PVE45960.1"/>
    </source>
</evidence>
<dbReference type="Proteomes" id="UP000244810">
    <property type="component" value="Unassembled WGS sequence"/>
</dbReference>
<gene>
    <name evidence="2" type="ORF">DDE23_19300</name>
</gene>
<name>A0A2T7UMM8_9RHOB</name>
<dbReference type="OrthoDB" id="5514977at2"/>
<keyword evidence="3" id="KW-1185">Reference proteome</keyword>
<keyword evidence="1" id="KW-1133">Transmembrane helix</keyword>
<proteinExistence type="predicted"/>
<reference evidence="2 3" key="1">
    <citation type="journal article" date="2011" name="Syst. Appl. Microbiol.">
        <title>Defluviimonas denitrificans gen. nov., sp. nov., and Pararhodobacter aggregans gen. nov., sp. nov., non-phototrophic Rhodobacteraceae from the biofilter of a marine aquaculture.</title>
        <authorList>
            <person name="Foesel B.U."/>
            <person name="Drake H.L."/>
            <person name="Schramm A."/>
        </authorList>
    </citation>
    <scope>NUCLEOTIDE SEQUENCE [LARGE SCALE GENOMIC DNA]</scope>
    <source>
        <strain evidence="2 3">D1-19</strain>
    </source>
</reference>
<evidence type="ECO:0000313" key="3">
    <source>
        <dbReference type="Proteomes" id="UP000244810"/>
    </source>
</evidence>
<sequence>MTTPDWIKPGLYGALIGAVAVAVLGFTWGGWVTGGTAHDQAMALSRNEVAAAMVPVCLGMAERDPDRLETLATIRAATSYRRRDALMATGWATMPGTEAPNRDVAQACLAALEVDAMPETPASAADEG</sequence>
<organism evidence="2 3">
    <name type="scientific">Pararhodobacter aggregans</name>
    <dbReference type="NCBI Taxonomy" id="404875"/>
    <lineage>
        <taxon>Bacteria</taxon>
        <taxon>Pseudomonadati</taxon>
        <taxon>Pseudomonadota</taxon>
        <taxon>Alphaproteobacteria</taxon>
        <taxon>Rhodobacterales</taxon>
        <taxon>Paracoccaceae</taxon>
        <taxon>Pararhodobacter</taxon>
    </lineage>
</organism>
<feature type="transmembrane region" description="Helical" evidence="1">
    <location>
        <begin position="12"/>
        <end position="32"/>
    </location>
</feature>